<protein>
    <recommendedName>
        <fullName evidence="1">ABC-type transport auxiliary lipoprotein component domain-containing protein</fullName>
    </recommendedName>
</protein>
<keyword evidence="3" id="KW-1185">Reference proteome</keyword>
<dbReference type="Gene3D" id="3.40.50.10610">
    <property type="entry name" value="ABC-type transport auxiliary lipoprotein component"/>
    <property type="match status" value="1"/>
</dbReference>
<reference evidence="3" key="1">
    <citation type="submission" date="2016-01" db="EMBL/GenBank/DDBJ databases">
        <authorList>
            <person name="Peeters C."/>
        </authorList>
    </citation>
    <scope>NUCLEOTIDE SEQUENCE [LARGE SCALE GENOMIC DNA]</scope>
</reference>
<dbReference type="SUPFAM" id="SSF159594">
    <property type="entry name" value="XCC0632-like"/>
    <property type="match status" value="1"/>
</dbReference>
<dbReference type="AlphaFoldDB" id="A0A158I5U7"/>
<dbReference type="RefSeq" id="WP_053572455.1">
    <property type="nucleotide sequence ID" value="NZ_FCNY02000010.1"/>
</dbReference>
<organism evidence="2 3">
    <name type="scientific">Caballeronia cordobensis</name>
    <name type="common">Burkholderia cordobensis</name>
    <dbReference type="NCBI Taxonomy" id="1353886"/>
    <lineage>
        <taxon>Bacteria</taxon>
        <taxon>Pseudomonadati</taxon>
        <taxon>Pseudomonadota</taxon>
        <taxon>Betaproteobacteria</taxon>
        <taxon>Burkholderiales</taxon>
        <taxon>Burkholderiaceae</taxon>
        <taxon>Caballeronia</taxon>
    </lineage>
</organism>
<sequence length="105" mass="10806">MRATLARDLQTRLPDGALIFPDTPAPKGTRALVVTVIDVDIPAQGELTLQATWAVAQRTSDVVGTTGHASLHASHAGDDAAGIAAALSRALGDLADQIVSSLARR</sequence>
<evidence type="ECO:0000259" key="1">
    <source>
        <dbReference type="Pfam" id="PF03886"/>
    </source>
</evidence>
<name>A0A158I5U7_CABCO</name>
<dbReference type="InterPro" id="IPR005586">
    <property type="entry name" value="ABC_trans_aux"/>
</dbReference>
<accession>A0A158I5U7</accession>
<feature type="domain" description="ABC-type transport auxiliary lipoprotein component" evidence="1">
    <location>
        <begin position="2"/>
        <end position="99"/>
    </location>
</feature>
<dbReference type="EMBL" id="FCNY02000010">
    <property type="protein sequence ID" value="SAL51481.1"/>
    <property type="molecule type" value="Genomic_DNA"/>
</dbReference>
<evidence type="ECO:0000313" key="2">
    <source>
        <dbReference type="EMBL" id="SAL51481.1"/>
    </source>
</evidence>
<evidence type="ECO:0000313" key="3">
    <source>
        <dbReference type="Proteomes" id="UP000054740"/>
    </source>
</evidence>
<gene>
    <name evidence="2" type="ORF">AWB70_04206</name>
</gene>
<proteinExistence type="predicted"/>
<dbReference type="Pfam" id="PF03886">
    <property type="entry name" value="ABC_trans_aux"/>
    <property type="match status" value="1"/>
</dbReference>
<dbReference type="Proteomes" id="UP000054740">
    <property type="component" value="Unassembled WGS sequence"/>
</dbReference>